<organism evidence="1 2">
    <name type="scientific">Dreissena polymorpha</name>
    <name type="common">Zebra mussel</name>
    <name type="synonym">Mytilus polymorpha</name>
    <dbReference type="NCBI Taxonomy" id="45954"/>
    <lineage>
        <taxon>Eukaryota</taxon>
        <taxon>Metazoa</taxon>
        <taxon>Spiralia</taxon>
        <taxon>Lophotrochozoa</taxon>
        <taxon>Mollusca</taxon>
        <taxon>Bivalvia</taxon>
        <taxon>Autobranchia</taxon>
        <taxon>Heteroconchia</taxon>
        <taxon>Euheterodonta</taxon>
        <taxon>Imparidentia</taxon>
        <taxon>Neoheterodontei</taxon>
        <taxon>Myida</taxon>
        <taxon>Dreissenoidea</taxon>
        <taxon>Dreissenidae</taxon>
        <taxon>Dreissena</taxon>
    </lineage>
</organism>
<protein>
    <submittedName>
        <fullName evidence="1">Uncharacterized protein</fullName>
    </submittedName>
</protein>
<dbReference type="AlphaFoldDB" id="A0A9D4BWG4"/>
<dbReference type="EMBL" id="JAIWYP010000014">
    <property type="protein sequence ID" value="KAH3712670.1"/>
    <property type="molecule type" value="Genomic_DNA"/>
</dbReference>
<name>A0A9D4BWG4_DREPO</name>
<evidence type="ECO:0000313" key="2">
    <source>
        <dbReference type="Proteomes" id="UP000828390"/>
    </source>
</evidence>
<proteinExistence type="predicted"/>
<keyword evidence="2" id="KW-1185">Reference proteome</keyword>
<dbReference type="Proteomes" id="UP000828390">
    <property type="component" value="Unassembled WGS sequence"/>
</dbReference>
<sequence>MRIYQRLFFSNSKVDESPVISLIRRPDQVCVSHNHRYYIEPIAFDMQLVQRYCIDVKGIFSRFASVLH</sequence>
<comment type="caution">
    <text evidence="1">The sequence shown here is derived from an EMBL/GenBank/DDBJ whole genome shotgun (WGS) entry which is preliminary data.</text>
</comment>
<accession>A0A9D4BWG4</accession>
<reference evidence="1" key="2">
    <citation type="submission" date="2020-11" db="EMBL/GenBank/DDBJ databases">
        <authorList>
            <person name="McCartney M.A."/>
            <person name="Auch B."/>
            <person name="Kono T."/>
            <person name="Mallez S."/>
            <person name="Becker A."/>
            <person name="Gohl D.M."/>
            <person name="Silverstein K.A.T."/>
            <person name="Koren S."/>
            <person name="Bechman K.B."/>
            <person name="Herman A."/>
            <person name="Abrahante J.E."/>
            <person name="Garbe J."/>
        </authorList>
    </citation>
    <scope>NUCLEOTIDE SEQUENCE</scope>
    <source>
        <strain evidence="1">Duluth1</strain>
        <tissue evidence="1">Whole animal</tissue>
    </source>
</reference>
<gene>
    <name evidence="1" type="ORF">DPMN_072423</name>
</gene>
<reference evidence="1" key="1">
    <citation type="journal article" date="2019" name="bioRxiv">
        <title>The Genome of the Zebra Mussel, Dreissena polymorpha: A Resource for Invasive Species Research.</title>
        <authorList>
            <person name="McCartney M.A."/>
            <person name="Auch B."/>
            <person name="Kono T."/>
            <person name="Mallez S."/>
            <person name="Zhang Y."/>
            <person name="Obille A."/>
            <person name="Becker A."/>
            <person name="Abrahante J.E."/>
            <person name="Garbe J."/>
            <person name="Badalamenti J.P."/>
            <person name="Herman A."/>
            <person name="Mangelson H."/>
            <person name="Liachko I."/>
            <person name="Sullivan S."/>
            <person name="Sone E.D."/>
            <person name="Koren S."/>
            <person name="Silverstein K.A.T."/>
            <person name="Beckman K.B."/>
            <person name="Gohl D.M."/>
        </authorList>
    </citation>
    <scope>NUCLEOTIDE SEQUENCE</scope>
    <source>
        <strain evidence="1">Duluth1</strain>
        <tissue evidence="1">Whole animal</tissue>
    </source>
</reference>
<evidence type="ECO:0000313" key="1">
    <source>
        <dbReference type="EMBL" id="KAH3712670.1"/>
    </source>
</evidence>